<accession>A0A177AGW4</accession>
<dbReference type="Gene3D" id="1.10.10.750">
    <property type="entry name" value="Ypt/Rab-GAP domain of gyp1p, domain 1"/>
    <property type="match status" value="1"/>
</dbReference>
<feature type="compositionally biased region" description="Basic and acidic residues" evidence="4">
    <location>
        <begin position="701"/>
        <end position="723"/>
    </location>
</feature>
<name>A0A177AGW4_9PEZI</name>
<feature type="coiled-coil region" evidence="3">
    <location>
        <begin position="623"/>
        <end position="657"/>
    </location>
</feature>
<dbReference type="FunFam" id="1.10.10.750:FF:000003">
    <property type="entry name" value="GTPase activating protein (Evi5)"/>
    <property type="match status" value="1"/>
</dbReference>
<gene>
    <name evidence="6" type="ORF">VC83_02228</name>
</gene>
<feature type="region of interest" description="Disordered" evidence="4">
    <location>
        <begin position="29"/>
        <end position="102"/>
    </location>
</feature>
<feature type="compositionally biased region" description="Polar residues" evidence="4">
    <location>
        <begin position="563"/>
        <end position="599"/>
    </location>
</feature>
<feature type="region of interest" description="Disordered" evidence="4">
    <location>
        <begin position="687"/>
        <end position="776"/>
    </location>
</feature>
<dbReference type="InterPro" id="IPR000195">
    <property type="entry name" value="Rab-GAP-TBC_dom"/>
</dbReference>
<feature type="compositionally biased region" description="Acidic residues" evidence="4">
    <location>
        <begin position="62"/>
        <end position="81"/>
    </location>
</feature>
<dbReference type="FunFam" id="1.10.472.80:FF:000027">
    <property type="entry name" value="GTPase activating protein (Evi5)"/>
    <property type="match status" value="1"/>
</dbReference>
<dbReference type="AlphaFoldDB" id="A0A177AGW4"/>
<evidence type="ECO:0000256" key="4">
    <source>
        <dbReference type="SAM" id="MobiDB-lite"/>
    </source>
</evidence>
<dbReference type="InterPro" id="IPR050302">
    <property type="entry name" value="Rab_GAP_TBC_domain"/>
</dbReference>
<dbReference type="Proteomes" id="UP000077154">
    <property type="component" value="Unassembled WGS sequence"/>
</dbReference>
<dbReference type="InterPro" id="IPR035969">
    <property type="entry name" value="Rab-GAP_TBC_sf"/>
</dbReference>
<dbReference type="Gene3D" id="1.10.472.80">
    <property type="entry name" value="Ypt/Rab-GAP domain of gyp1p, domain 3"/>
    <property type="match status" value="1"/>
</dbReference>
<dbReference type="PROSITE" id="PS50086">
    <property type="entry name" value="TBC_RABGAP"/>
    <property type="match status" value="1"/>
</dbReference>
<dbReference type="GO" id="GO:0005096">
    <property type="term" value="F:GTPase activator activity"/>
    <property type="evidence" value="ECO:0007669"/>
    <property type="project" value="UniProtKB-KW"/>
</dbReference>
<feature type="region of interest" description="Disordered" evidence="4">
    <location>
        <begin position="563"/>
        <end position="604"/>
    </location>
</feature>
<evidence type="ECO:0000256" key="3">
    <source>
        <dbReference type="SAM" id="Coils"/>
    </source>
</evidence>
<proteinExistence type="predicted"/>
<dbReference type="RefSeq" id="XP_024326624.1">
    <property type="nucleotide sequence ID" value="XM_024465895.1"/>
</dbReference>
<feature type="region of interest" description="Disordered" evidence="4">
    <location>
        <begin position="881"/>
        <end position="986"/>
    </location>
</feature>
<evidence type="ECO:0000259" key="5">
    <source>
        <dbReference type="PROSITE" id="PS50086"/>
    </source>
</evidence>
<feature type="compositionally biased region" description="Low complexity" evidence="4">
    <location>
        <begin position="724"/>
        <end position="752"/>
    </location>
</feature>
<evidence type="ECO:0000256" key="1">
    <source>
        <dbReference type="ARBA" id="ARBA00022468"/>
    </source>
</evidence>
<feature type="domain" description="Rab-GAP TBC" evidence="5">
    <location>
        <begin position="254"/>
        <end position="438"/>
    </location>
</feature>
<feature type="region of interest" description="Disordered" evidence="4">
    <location>
        <begin position="121"/>
        <end position="156"/>
    </location>
</feature>
<protein>
    <recommendedName>
        <fullName evidence="5">Rab-GAP TBC domain-containing protein</fullName>
    </recommendedName>
</protein>
<keyword evidence="2 3" id="KW-0175">Coiled coil</keyword>
<dbReference type="VEuPathDB" id="FungiDB:GMDG_03293"/>
<dbReference type="GO" id="GO:0031267">
    <property type="term" value="F:small GTPase binding"/>
    <property type="evidence" value="ECO:0007669"/>
    <property type="project" value="TreeGrafter"/>
</dbReference>
<reference evidence="6" key="1">
    <citation type="submission" date="2016-03" db="EMBL/GenBank/DDBJ databases">
        <title>Updated assembly of Pseudogymnoascus destructans, the fungus causing white-nose syndrome of bats.</title>
        <authorList>
            <person name="Palmer J.M."/>
            <person name="Drees K.P."/>
            <person name="Foster J.T."/>
            <person name="Lindner D.L."/>
        </authorList>
    </citation>
    <scope>NUCLEOTIDE SEQUENCE [LARGE SCALE GENOMIC DNA]</scope>
    <source>
        <strain evidence="6">20631-21</strain>
    </source>
</reference>
<feature type="region of interest" description="Disordered" evidence="4">
    <location>
        <begin position="1022"/>
        <end position="1082"/>
    </location>
</feature>
<organism evidence="6">
    <name type="scientific">Pseudogymnoascus destructans</name>
    <dbReference type="NCBI Taxonomy" id="655981"/>
    <lineage>
        <taxon>Eukaryota</taxon>
        <taxon>Fungi</taxon>
        <taxon>Dikarya</taxon>
        <taxon>Ascomycota</taxon>
        <taxon>Pezizomycotina</taxon>
        <taxon>Leotiomycetes</taxon>
        <taxon>Thelebolales</taxon>
        <taxon>Thelebolaceae</taxon>
        <taxon>Pseudogymnoascus</taxon>
    </lineage>
</organism>
<dbReference type="SUPFAM" id="SSF47923">
    <property type="entry name" value="Ypt/Rab-GAP domain of gyp1p"/>
    <property type="match status" value="2"/>
</dbReference>
<dbReference type="EMBL" id="KV441389">
    <property type="protein sequence ID" value="OAF61349.1"/>
    <property type="molecule type" value="Genomic_DNA"/>
</dbReference>
<dbReference type="PANTHER" id="PTHR47219:SF9">
    <property type="entry name" value="GTPASE ACTIVATING PROTEIN AND CENTROSOME-ASSOCIATED, ISOFORM B"/>
    <property type="match status" value="1"/>
</dbReference>
<feature type="compositionally biased region" description="Gly residues" evidence="4">
    <location>
        <begin position="1026"/>
        <end position="1035"/>
    </location>
</feature>
<dbReference type="FunFam" id="1.10.8.270:FF:000001">
    <property type="entry name" value="TBC1 domain family member 1"/>
    <property type="match status" value="1"/>
</dbReference>
<dbReference type="GeneID" id="36285311"/>
<feature type="compositionally biased region" description="Low complexity" evidence="4">
    <location>
        <begin position="42"/>
        <end position="52"/>
    </location>
</feature>
<dbReference type="OrthoDB" id="159449at2759"/>
<evidence type="ECO:0000256" key="2">
    <source>
        <dbReference type="ARBA" id="ARBA00023054"/>
    </source>
</evidence>
<dbReference type="Gene3D" id="1.10.8.270">
    <property type="entry name" value="putative rabgap domain of human tbc1 domain family member 14 like domains"/>
    <property type="match status" value="1"/>
</dbReference>
<evidence type="ECO:0000313" key="6">
    <source>
        <dbReference type="EMBL" id="OAF61349.1"/>
    </source>
</evidence>
<keyword evidence="1" id="KW-0343">GTPase activation</keyword>
<dbReference type="Pfam" id="PF00566">
    <property type="entry name" value="RabGAP-TBC"/>
    <property type="match status" value="1"/>
</dbReference>
<dbReference type="PANTHER" id="PTHR47219">
    <property type="entry name" value="RAB GTPASE-ACTIVATING PROTEIN 1-LIKE"/>
    <property type="match status" value="1"/>
</dbReference>
<feature type="compositionally biased region" description="Low complexity" evidence="4">
    <location>
        <begin position="963"/>
        <end position="978"/>
    </location>
</feature>
<sequence>MDDLGELPSDVAMKKREMVLHDSMVTVRLSEPEPELGGSAAGSGTAAAFAETGGKDKVDESGDKDEDDDEEDDDEDEEEEQEAKIAPTEQITGGVIPEDDTDADTVYETEIARMEVPCVKDREVRRGSHKSQSETESVNWEVLERTEEQEPRDQDTEDSTALLLARLEQENNLLATNPKSGLARAQAEQRVQRRPPSMQQLKQMVNAPSPPALRYSLLPAPAMTDLEFYAAVVQDYKRTAQRLPTLLSKKIRAGIPPPLRGVVWQSMSGARDLVLEEEYERLCGGSSPYEGIIGKDLGRSFPGVEMFRDPNGEGQRMLGKVLRCFSLYDPKIGYCQGLGFLVGPLLMHMGDTQAFCILVRLIENYDLRSCYLPDLSGLHVRIFQFGELLKRHLPALAAHLDHLQVEPAYVSQWFLSFFAVTCPLPMLFRIYDVIFAEGASETMMRVALAVMRKNEERITACAEFEDVMQLLLSRGLWDCYRMDADAFVNDFVSLTGTITNDLLQSLERRYSESQESGKAPAHSADIVSAGSRFLGRIWNSSSKSMTLNPATLAPYRRAGSFLRKSTSKQSMASTLGSGEGSTDSLTTEATSRGSSQSDGASVRGPSTVLSAAVGSQKALASSNNSLNGQIEDLLLALSEMQREQAMLATRLQREREEREEDRVAVRLLIEVLKKNGMEVEGEVTEGERGICMTPENMAGEEAGKKSDEGREGSKHDSPMEHAEASSSAGVTSSTTESSPTETEGSTPTQPSSTVPPPESSPHDSDEQSPGGTPTHISLTIAAASSPTPSTPSIPALLTTLTHRFFTTSNRDSAVLQSKAQLRADLAHAKGQLGMEVSKNQDLARRLLDCEREVSKLGEQVREGHAHVRQGHVERGRLEKVVSELRSRQPGASSSNDGDEGERSDWSRRASAHSSNGLRELKLGRQKSTRSPASGPGGFVKRSSSLYTSMVMGEDEETPPVPLSPGAASLHAPSLAPSLTGGGEGGGDNDALILELVQAKTAEATARQEAEEARGKLEALRRMVSGSGNGGGGGGSPLERQVSQGARSGGGTPPAATAAATGGGFWGWGKRSASLAGLPGGEK</sequence>
<dbReference type="eggNOG" id="KOG1102">
    <property type="taxonomic scope" value="Eukaryota"/>
</dbReference>
<feature type="compositionally biased region" description="Basic and acidic residues" evidence="4">
    <location>
        <begin position="142"/>
        <end position="154"/>
    </location>
</feature>
<dbReference type="SMART" id="SM00164">
    <property type="entry name" value="TBC"/>
    <property type="match status" value="1"/>
</dbReference>